<feature type="region of interest" description="Disordered" evidence="15">
    <location>
        <begin position="550"/>
        <end position="587"/>
    </location>
</feature>
<dbReference type="Gene3D" id="3.80.10.10">
    <property type="entry name" value="Ribonuclease Inhibitor"/>
    <property type="match status" value="1"/>
</dbReference>
<dbReference type="SUPFAM" id="SSF52075">
    <property type="entry name" value="Outer arm dynein light chain 1"/>
    <property type="match status" value="1"/>
</dbReference>
<feature type="compositionally biased region" description="Acidic residues" evidence="15">
    <location>
        <begin position="578"/>
        <end position="587"/>
    </location>
</feature>
<name>A0AAD8E803_DIPPU</name>
<evidence type="ECO:0000313" key="16">
    <source>
        <dbReference type="EMBL" id="KAJ9580124.1"/>
    </source>
</evidence>
<gene>
    <name evidence="16" type="ORF">L9F63_004197</name>
</gene>
<comment type="similarity">
    <text evidence="12">Belongs to the DRC3 family.</text>
</comment>
<dbReference type="PROSITE" id="PS51450">
    <property type="entry name" value="LRR"/>
    <property type="match status" value="3"/>
</dbReference>
<evidence type="ECO:0000256" key="2">
    <source>
        <dbReference type="ARBA" id="ARBA00004611"/>
    </source>
</evidence>
<comment type="subcellular location">
    <subcellularLocation>
        <location evidence="2">Cytoplasm</location>
        <location evidence="2">Cytoskeleton</location>
        <location evidence="2">Flagellum axoneme</location>
    </subcellularLocation>
</comment>
<evidence type="ECO:0000256" key="11">
    <source>
        <dbReference type="ARBA" id="ARBA00024433"/>
    </source>
</evidence>
<keyword evidence="4" id="KW-0433">Leucine-rich repeat</keyword>
<evidence type="ECO:0000256" key="3">
    <source>
        <dbReference type="ARBA" id="ARBA00022490"/>
    </source>
</evidence>
<dbReference type="GO" id="GO:0005929">
    <property type="term" value="C:cilium"/>
    <property type="evidence" value="ECO:0007669"/>
    <property type="project" value="TreeGrafter"/>
</dbReference>
<comment type="function">
    <text evidence="1">Cilium-specific protein required for cilia structures.</text>
</comment>
<proteinExistence type="inferred from homology"/>
<protein>
    <recommendedName>
        <fullName evidence="11">Dynein axonemal assembly factor 1 homolog</fullName>
    </recommendedName>
    <alternativeName>
        <fullName evidence="13">Dynein regulatory complex subunit 3</fullName>
    </alternativeName>
</protein>
<evidence type="ECO:0000256" key="5">
    <source>
        <dbReference type="ARBA" id="ARBA00022737"/>
    </source>
</evidence>
<evidence type="ECO:0000256" key="15">
    <source>
        <dbReference type="SAM" id="MobiDB-lite"/>
    </source>
</evidence>
<reference evidence="16" key="1">
    <citation type="journal article" date="2023" name="IScience">
        <title>Live-bearing cockroach genome reveals convergent evolutionary mechanisms linked to viviparity in insects and beyond.</title>
        <authorList>
            <person name="Fouks B."/>
            <person name="Harrison M.C."/>
            <person name="Mikhailova A.A."/>
            <person name="Marchal E."/>
            <person name="English S."/>
            <person name="Carruthers M."/>
            <person name="Jennings E.C."/>
            <person name="Chiamaka E.L."/>
            <person name="Frigard R.A."/>
            <person name="Pippel M."/>
            <person name="Attardo G.M."/>
            <person name="Benoit J.B."/>
            <person name="Bornberg-Bauer E."/>
            <person name="Tobe S.S."/>
        </authorList>
    </citation>
    <scope>NUCLEOTIDE SEQUENCE</scope>
    <source>
        <strain evidence="16">Stay&amp;Tobe</strain>
    </source>
</reference>
<accession>A0AAD8E803</accession>
<keyword evidence="6" id="KW-0282">Flagellum</keyword>
<keyword evidence="17" id="KW-1185">Reference proteome</keyword>
<sequence>MTAILQDLEPHVIDTSMIMKALEEERASGEAGRLAAEEGIILEEVERLRLEFLNILKIDHLSMMTSLVMLKLPGNIIEKIEGLDALINLKELDLSFNNIEVIENLNELVKLEILTLFQNRIKKLENMDMLVKLTIFSIGNNKIDDMHEVIYMRQFCHLHSFNMAGNPCTEDKGIDFRQFICAYLPNLTYYEYRIITSEERQNAYEKYRADLEQLEKQEEKIKQKRNEQETRAKELVHHTEAFVENLDGDQLFVALFENDRDGKALLKIGDTAIDIFNNFHDELVAVVKQLFKVGIEQNGIRQEEIKQFYKCVDDAKETTRYASQEYVEIFFEKKAEIFFQIRKLLQTIDDLITEDEIPKRNEYITELQKWSQEYHTQLQNARYKLMSEELTLFNQIEEINGNFEQNINDLVAVFIESAQSFFVQVRNLESNYSEEITEVSNGFLTNLNISSIPLHPDLKYVMIDKESLNNALIQSHDIHLQAIDSREDLLVSRIQNWVEEYCENIHKEEIRRSRKKVTEIHHFLDLQREEFEDFHIFALDIQASVSSENMKEEGTVSLYTEGEKSEISEISSILPEPTETEDEEVDD</sequence>
<feature type="coiled-coil region" evidence="14">
    <location>
        <begin position="197"/>
        <end position="234"/>
    </location>
</feature>
<dbReference type="PANTHER" id="PTHR45973:SF12">
    <property type="entry name" value="DYNEIN REGULATORY COMPLEX SUBUNIT 3"/>
    <property type="match status" value="1"/>
</dbReference>
<keyword evidence="8" id="KW-0969">Cilium</keyword>
<comment type="caution">
    <text evidence="16">The sequence shown here is derived from an EMBL/GenBank/DDBJ whole genome shotgun (WGS) entry which is preliminary data.</text>
</comment>
<dbReference type="InterPro" id="IPR032675">
    <property type="entry name" value="LRR_dom_sf"/>
</dbReference>
<keyword evidence="3" id="KW-0963">Cytoplasm</keyword>
<evidence type="ECO:0000256" key="6">
    <source>
        <dbReference type="ARBA" id="ARBA00022846"/>
    </source>
</evidence>
<organism evidence="16 17">
    <name type="scientific">Diploptera punctata</name>
    <name type="common">Pacific beetle cockroach</name>
    <dbReference type="NCBI Taxonomy" id="6984"/>
    <lineage>
        <taxon>Eukaryota</taxon>
        <taxon>Metazoa</taxon>
        <taxon>Ecdysozoa</taxon>
        <taxon>Arthropoda</taxon>
        <taxon>Hexapoda</taxon>
        <taxon>Insecta</taxon>
        <taxon>Pterygota</taxon>
        <taxon>Neoptera</taxon>
        <taxon>Polyneoptera</taxon>
        <taxon>Dictyoptera</taxon>
        <taxon>Blattodea</taxon>
        <taxon>Blaberoidea</taxon>
        <taxon>Blaberidae</taxon>
        <taxon>Diplopterinae</taxon>
        <taxon>Diploptera</taxon>
    </lineage>
</organism>
<evidence type="ECO:0000256" key="14">
    <source>
        <dbReference type="SAM" id="Coils"/>
    </source>
</evidence>
<dbReference type="AlphaFoldDB" id="A0AAD8E803"/>
<keyword evidence="7 14" id="KW-0175">Coiled coil</keyword>
<evidence type="ECO:0000256" key="10">
    <source>
        <dbReference type="ARBA" id="ARBA00023273"/>
    </source>
</evidence>
<evidence type="ECO:0000313" key="17">
    <source>
        <dbReference type="Proteomes" id="UP001233999"/>
    </source>
</evidence>
<dbReference type="SMART" id="SM00365">
    <property type="entry name" value="LRR_SD22"/>
    <property type="match status" value="4"/>
</dbReference>
<dbReference type="Proteomes" id="UP001233999">
    <property type="component" value="Unassembled WGS sequence"/>
</dbReference>
<evidence type="ECO:0000256" key="7">
    <source>
        <dbReference type="ARBA" id="ARBA00023054"/>
    </source>
</evidence>
<evidence type="ECO:0000256" key="9">
    <source>
        <dbReference type="ARBA" id="ARBA00023212"/>
    </source>
</evidence>
<dbReference type="Pfam" id="PF14580">
    <property type="entry name" value="LRR_9"/>
    <property type="match status" value="1"/>
</dbReference>
<evidence type="ECO:0000256" key="1">
    <source>
        <dbReference type="ARBA" id="ARBA00003843"/>
    </source>
</evidence>
<reference evidence="16" key="2">
    <citation type="submission" date="2023-05" db="EMBL/GenBank/DDBJ databases">
        <authorList>
            <person name="Fouks B."/>
        </authorList>
    </citation>
    <scope>NUCLEOTIDE SEQUENCE</scope>
    <source>
        <strain evidence="16">Stay&amp;Tobe</strain>
        <tissue evidence="16">Testes</tissue>
    </source>
</reference>
<evidence type="ECO:0000256" key="8">
    <source>
        <dbReference type="ARBA" id="ARBA00023069"/>
    </source>
</evidence>
<evidence type="ECO:0000256" key="13">
    <source>
        <dbReference type="ARBA" id="ARBA00040950"/>
    </source>
</evidence>
<keyword evidence="10" id="KW-0966">Cell projection</keyword>
<dbReference type="InterPro" id="IPR001611">
    <property type="entry name" value="Leu-rich_rpt"/>
</dbReference>
<evidence type="ECO:0000256" key="12">
    <source>
        <dbReference type="ARBA" id="ARBA00038378"/>
    </source>
</evidence>
<keyword evidence="5" id="KW-0677">Repeat</keyword>
<feature type="compositionally biased region" description="Low complexity" evidence="15">
    <location>
        <begin position="568"/>
        <end position="577"/>
    </location>
</feature>
<dbReference type="InterPro" id="IPR050576">
    <property type="entry name" value="Cilia_flagella_integrity"/>
</dbReference>
<keyword evidence="9" id="KW-0206">Cytoskeleton</keyword>
<dbReference type="EMBL" id="JASPKZ010008359">
    <property type="protein sequence ID" value="KAJ9580124.1"/>
    <property type="molecule type" value="Genomic_DNA"/>
</dbReference>
<evidence type="ECO:0000256" key="4">
    <source>
        <dbReference type="ARBA" id="ARBA00022614"/>
    </source>
</evidence>
<dbReference type="PANTHER" id="PTHR45973">
    <property type="entry name" value="PROTEIN PHOSPHATASE 1 REGULATORY SUBUNIT SDS22-RELATED"/>
    <property type="match status" value="1"/>
</dbReference>